<dbReference type="Gene3D" id="1.20.930.40">
    <property type="entry name" value="Transferrin receptor-like, dimerisation domain"/>
    <property type="match status" value="1"/>
</dbReference>
<dbReference type="FunFam" id="3.40.630.10:FF:000065">
    <property type="entry name" value="Transferrin receptor 1b"/>
    <property type="match status" value="1"/>
</dbReference>
<comment type="function">
    <text evidence="10">Cellular uptake of iron occurs via receptor-mediated endocytosis of ligand-occupied transferrin receptor into specialized endosomes. Endosomal acidification leads to iron release. The apotransferrin-receptor complex is then recycled to the cell surface with a return to neutral pH and the concomitant loss of affinity of apotransferrin for its receptor. Transferrin receptor is necessary for development of erythrocytes and the nervous system. Acts as a lipid sensor that regulates mitochondrial fusion by regulating activation of the JNK pathway.</text>
</comment>
<dbReference type="FunFam" id="1.20.930.40:FF:000002">
    <property type="entry name" value="Transferrin receptor protein 1"/>
    <property type="match status" value="1"/>
</dbReference>
<keyword evidence="5 10" id="KW-1133">Transmembrane helix</keyword>
<feature type="transmembrane region" description="Helical" evidence="10">
    <location>
        <begin position="12"/>
        <end position="34"/>
    </location>
</feature>
<protein>
    <recommendedName>
        <fullName evidence="10">Transferrin receptor protein 1</fullName>
    </recommendedName>
</protein>
<keyword evidence="10" id="KW-0449">Lipoprotein</keyword>
<dbReference type="SUPFAM" id="SSF53187">
    <property type="entry name" value="Zn-dependent exopeptidases"/>
    <property type="match status" value="1"/>
</dbReference>
<dbReference type="Pfam" id="PF04253">
    <property type="entry name" value="TFR_dimer"/>
    <property type="match status" value="1"/>
</dbReference>
<comment type="similarity">
    <text evidence="1 10">Belongs to the peptidase M28 family. M28B subfamily.</text>
</comment>
<proteinExistence type="inferred from homology"/>
<keyword evidence="10" id="KW-0564">Palmitate</keyword>
<dbReference type="InterPro" id="IPR007365">
    <property type="entry name" value="TFR-like_dimer_dom"/>
</dbReference>
<evidence type="ECO:0000256" key="5">
    <source>
        <dbReference type="ARBA" id="ARBA00022989"/>
    </source>
</evidence>
<keyword evidence="14" id="KW-1185">Reference proteome</keyword>
<dbReference type="InterPro" id="IPR046450">
    <property type="entry name" value="PA_dom_sf"/>
</dbReference>
<feature type="domain" description="Peptidase M28" evidence="12">
    <location>
        <begin position="526"/>
        <end position="721"/>
    </location>
</feature>
<comment type="caution">
    <text evidence="13">The sequence shown here is derived from an EMBL/GenBank/DDBJ whole genome shotgun (WGS) entry which is preliminary data.</text>
</comment>
<dbReference type="InterPro" id="IPR037324">
    <property type="entry name" value="TfR1/2_PA"/>
</dbReference>
<evidence type="ECO:0000313" key="13">
    <source>
        <dbReference type="EMBL" id="OPJ85600.1"/>
    </source>
</evidence>
<keyword evidence="6 10" id="KW-0472">Membrane</keyword>
<gene>
    <name evidence="13" type="primary">TFRC</name>
    <name evidence="13" type="ORF">AV530_001792</name>
</gene>
<dbReference type="AlphaFoldDB" id="A0A1V4KMC0"/>
<evidence type="ECO:0000256" key="2">
    <source>
        <dbReference type="ARBA" id="ARBA00022475"/>
    </source>
</evidence>
<dbReference type="CDD" id="cd02128">
    <property type="entry name" value="PA_TfR"/>
    <property type="match status" value="1"/>
</dbReference>
<dbReference type="Pfam" id="PF04389">
    <property type="entry name" value="Peptidase_M28"/>
    <property type="match status" value="1"/>
</dbReference>
<dbReference type="OrthoDB" id="5841748at2759"/>
<dbReference type="SUPFAM" id="SSF52025">
    <property type="entry name" value="PA domain"/>
    <property type="match status" value="1"/>
</dbReference>
<dbReference type="EMBL" id="LSYS01002834">
    <property type="protein sequence ID" value="OPJ85600.1"/>
    <property type="molecule type" value="Genomic_DNA"/>
</dbReference>
<evidence type="ECO:0000256" key="9">
    <source>
        <dbReference type="ARBA" id="ARBA00023180"/>
    </source>
</evidence>
<dbReference type="CDD" id="cd09848">
    <property type="entry name" value="M28_TfR"/>
    <property type="match status" value="1"/>
</dbReference>
<dbReference type="Gene3D" id="3.40.630.10">
    <property type="entry name" value="Zn peptidases"/>
    <property type="match status" value="1"/>
</dbReference>
<name>A0A1V4KMC0_PATFA</name>
<dbReference type="STRING" id="372326.A0A1V4KMC0"/>
<keyword evidence="7" id="KW-1015">Disulfide bond</keyword>
<dbReference type="Gene3D" id="3.50.30.30">
    <property type="match status" value="1"/>
</dbReference>
<dbReference type="GO" id="GO:0009897">
    <property type="term" value="C:external side of plasma membrane"/>
    <property type="evidence" value="ECO:0007669"/>
    <property type="project" value="TreeGrafter"/>
</dbReference>
<dbReference type="GO" id="GO:0042470">
    <property type="term" value="C:melanosome"/>
    <property type="evidence" value="ECO:0007669"/>
    <property type="project" value="UniProtKB-SubCell"/>
</dbReference>
<sequence>MELLIPFHFSTIIYLSSLVSFLCGWLALHIALLFLSSTSILFLLALATLVLLSIAGLGLLQIGGMTGGCFMAATMAKTWQDGQEPTAGEVAERCGGRGQHLGPGADTGGVEGLWSSWWAFLQKAMDHARAAISNLFGGEPMSYTRFSIAQQTEGDNSHVEMKLSADDEDGGEPGRPEHLHAIMPPPRRSGRNRCFLVIAAVLLLLIGFLIGYLSYRGRMQKAGRCLDGSGKCEVTPTASYLADDDETEEEEVPGPPVLYWPDLRDLLSNKLSVERLEVNLRQRANKYSFEAGDTEDQSTANYIHDQFTSFFLDEVWNDEHYIKLQVKGSSNNKVSVVEDGKEEELESSDAYVAYSKTGSVVGKPVYVNYGLKADFQKIQKLDVSLNETIIIFRAGKITLAEKVANAKEVGAVGALMYLDPSEYKNTDALVPFGHAHLGTGDPFTPGFPSFNHTQFPPVESSGLPRIAVQTVSSQAADRLFSKMDGKECPLGWNGGAMGCKVMAKSTTNMMVKLTVNNVMADRKILNIFGAIKGLEEPDRYVVIGAQRDSWGPGAAKAGVGTAILLELARVISDMVKKDGYKPRRSIIFASWSAGEYGAVGATEWLEGYSATLHTKAFTYINLDAAVLGSEHVKISASPLLYTLLERTMKGVKDPTGGKGNLYDKVGTDWVKTVIPLGLDNAAFPFLAFSGIPVVSFGFYNKDKEYAFLGTTQDTVANLKTTGNLYDLMHAAAEVAGQIALRLTHDHELFLDFERYAEELLAFQEKFFPYDRDVKTLGLTLKWLYFARGDFQRATDALRRDIANSDRENRIVRRALNDRIMKVEYDFLSPYLSPKDVPFRHIFFGKGSHTLKSLLENLEQLRANKESVDANMLKEQLALATWTIKGAANALVGDIWDTDNEF</sequence>
<dbReference type="GO" id="GO:0031623">
    <property type="term" value="P:receptor internalization"/>
    <property type="evidence" value="ECO:0007669"/>
    <property type="project" value="UniProtKB-UniRule"/>
</dbReference>
<dbReference type="InterPro" id="IPR036757">
    <property type="entry name" value="TFR-like_dimer_dom_sf"/>
</dbReference>
<evidence type="ECO:0000256" key="10">
    <source>
        <dbReference type="RuleBase" id="RU367157"/>
    </source>
</evidence>
<organism evidence="13 14">
    <name type="scientific">Patagioenas fasciata monilis</name>
    <dbReference type="NCBI Taxonomy" id="372326"/>
    <lineage>
        <taxon>Eukaryota</taxon>
        <taxon>Metazoa</taxon>
        <taxon>Chordata</taxon>
        <taxon>Craniata</taxon>
        <taxon>Vertebrata</taxon>
        <taxon>Euteleostomi</taxon>
        <taxon>Archelosauria</taxon>
        <taxon>Archosauria</taxon>
        <taxon>Dinosauria</taxon>
        <taxon>Saurischia</taxon>
        <taxon>Theropoda</taxon>
        <taxon>Coelurosauria</taxon>
        <taxon>Aves</taxon>
        <taxon>Neognathae</taxon>
        <taxon>Neoaves</taxon>
        <taxon>Columbimorphae</taxon>
        <taxon>Columbiformes</taxon>
        <taxon>Columbidae</taxon>
        <taxon>Patagioenas</taxon>
    </lineage>
</organism>
<dbReference type="GO" id="GO:0006879">
    <property type="term" value="P:intracellular iron ion homeostasis"/>
    <property type="evidence" value="ECO:0007669"/>
    <property type="project" value="UniProtKB-UniRule"/>
</dbReference>
<feature type="transmembrane region" description="Helical" evidence="10">
    <location>
        <begin position="194"/>
        <end position="215"/>
    </location>
</feature>
<keyword evidence="10" id="KW-0254">Endocytosis</keyword>
<keyword evidence="4" id="KW-0735">Signal-anchor</keyword>
<evidence type="ECO:0000256" key="7">
    <source>
        <dbReference type="ARBA" id="ARBA00023157"/>
    </source>
</evidence>
<comment type="PTM">
    <text evidence="10">Stearoylated.</text>
</comment>
<dbReference type="PANTHER" id="PTHR10404:SF26">
    <property type="entry name" value="TRANSFERRIN RECEPTOR PROTEIN 1"/>
    <property type="match status" value="1"/>
</dbReference>
<reference evidence="13 14" key="1">
    <citation type="submission" date="2016-02" db="EMBL/GenBank/DDBJ databases">
        <title>Band-tailed pigeon sequencing and assembly.</title>
        <authorList>
            <person name="Soares A.E."/>
            <person name="Novak B.J."/>
            <person name="Rice E.S."/>
            <person name="O'Connell B."/>
            <person name="Chang D."/>
            <person name="Weber S."/>
            <person name="Shapiro B."/>
        </authorList>
    </citation>
    <scope>NUCLEOTIDE SEQUENCE [LARGE SCALE GENOMIC DNA]</scope>
    <source>
        <strain evidence="13">BTP2013</strain>
        <tissue evidence="13">Blood</tissue>
    </source>
</reference>
<evidence type="ECO:0000256" key="4">
    <source>
        <dbReference type="ARBA" id="ARBA00022968"/>
    </source>
</evidence>
<feature type="domain" description="Transferrin receptor-like dimerisation" evidence="11">
    <location>
        <begin position="780"/>
        <end position="890"/>
    </location>
</feature>
<keyword evidence="9 10" id="KW-0325">Glycoprotein</keyword>
<dbReference type="SUPFAM" id="SSF47672">
    <property type="entry name" value="Transferrin receptor-like dimerisation domain"/>
    <property type="match status" value="1"/>
</dbReference>
<comment type="subcellular location">
    <subcellularLocation>
        <location evidence="10">Cell membrane</location>
        <topology evidence="10">Single-pass type II membrane protein</topology>
    </subcellularLocation>
    <subcellularLocation>
        <location evidence="10">Melanosome</location>
    </subcellularLocation>
</comment>
<dbReference type="InterPro" id="IPR039373">
    <property type="entry name" value="Peptidase_M28B"/>
</dbReference>
<dbReference type="PANTHER" id="PTHR10404">
    <property type="entry name" value="N-ACETYLATED-ALPHA-LINKED ACIDIC DIPEPTIDASE"/>
    <property type="match status" value="1"/>
</dbReference>
<evidence type="ECO:0000259" key="11">
    <source>
        <dbReference type="Pfam" id="PF04253"/>
    </source>
</evidence>
<comment type="subunit">
    <text evidence="10">Homodimer; disulfide-linked.</text>
</comment>
<evidence type="ECO:0000256" key="3">
    <source>
        <dbReference type="ARBA" id="ARBA00022692"/>
    </source>
</evidence>
<feature type="transmembrane region" description="Helical" evidence="10">
    <location>
        <begin position="40"/>
        <end position="60"/>
    </location>
</feature>
<keyword evidence="2 10" id="KW-1003">Cell membrane</keyword>
<keyword evidence="3 10" id="KW-0812">Transmembrane</keyword>
<dbReference type="GO" id="GO:0033572">
    <property type="term" value="P:transferrin transport"/>
    <property type="evidence" value="ECO:0007669"/>
    <property type="project" value="UniProtKB-UniRule"/>
</dbReference>
<evidence type="ECO:0000256" key="6">
    <source>
        <dbReference type="ARBA" id="ARBA00023136"/>
    </source>
</evidence>
<evidence type="ECO:0000256" key="1">
    <source>
        <dbReference type="ARBA" id="ARBA00005634"/>
    </source>
</evidence>
<evidence type="ECO:0000313" key="14">
    <source>
        <dbReference type="Proteomes" id="UP000190648"/>
    </source>
</evidence>
<dbReference type="InterPro" id="IPR007484">
    <property type="entry name" value="Peptidase_M28"/>
</dbReference>
<evidence type="ECO:0000256" key="8">
    <source>
        <dbReference type="ARBA" id="ARBA00023170"/>
    </source>
</evidence>
<dbReference type="FunFam" id="3.50.30.30:FF:000010">
    <property type="entry name" value="Transferrin receptor protein 1"/>
    <property type="match status" value="1"/>
</dbReference>
<dbReference type="GO" id="GO:0004998">
    <property type="term" value="F:transferrin receptor activity"/>
    <property type="evidence" value="ECO:0007669"/>
    <property type="project" value="UniProtKB-UniRule"/>
</dbReference>
<dbReference type="Proteomes" id="UP000190648">
    <property type="component" value="Unassembled WGS sequence"/>
</dbReference>
<comment type="caution">
    <text evidence="10">Lacks conserved residue(s) required for the propagation of feature annotation.</text>
</comment>
<accession>A0A1V4KMC0</accession>
<evidence type="ECO:0000259" key="12">
    <source>
        <dbReference type="Pfam" id="PF04389"/>
    </source>
</evidence>
<keyword evidence="8 10" id="KW-0675">Receptor</keyword>